<evidence type="ECO:0000313" key="1">
    <source>
        <dbReference type="EMBL" id="KAI0047260.1"/>
    </source>
</evidence>
<dbReference type="Proteomes" id="UP000814033">
    <property type="component" value="Unassembled WGS sequence"/>
</dbReference>
<reference evidence="1" key="2">
    <citation type="journal article" date="2022" name="New Phytol.">
        <title>Evolutionary transition to the ectomycorrhizal habit in the genomes of a hyperdiverse lineage of mushroom-forming fungi.</title>
        <authorList>
            <person name="Looney B."/>
            <person name="Miyauchi S."/>
            <person name="Morin E."/>
            <person name="Drula E."/>
            <person name="Courty P.E."/>
            <person name="Kohler A."/>
            <person name="Kuo A."/>
            <person name="LaButti K."/>
            <person name="Pangilinan J."/>
            <person name="Lipzen A."/>
            <person name="Riley R."/>
            <person name="Andreopoulos W."/>
            <person name="He G."/>
            <person name="Johnson J."/>
            <person name="Nolan M."/>
            <person name="Tritt A."/>
            <person name="Barry K.W."/>
            <person name="Grigoriev I.V."/>
            <person name="Nagy L.G."/>
            <person name="Hibbett D."/>
            <person name="Henrissat B."/>
            <person name="Matheny P.B."/>
            <person name="Labbe J."/>
            <person name="Martin F.M."/>
        </authorList>
    </citation>
    <scope>NUCLEOTIDE SEQUENCE</scope>
    <source>
        <strain evidence="1">FP105234-sp</strain>
    </source>
</reference>
<accession>A0ACB8RTF8</accession>
<name>A0ACB8RTF8_9AGAM</name>
<keyword evidence="2" id="KW-1185">Reference proteome</keyword>
<gene>
    <name evidence="1" type="ORF">FA95DRAFT_1276542</name>
</gene>
<proteinExistence type="predicted"/>
<dbReference type="EMBL" id="MU275908">
    <property type="protein sequence ID" value="KAI0047260.1"/>
    <property type="molecule type" value="Genomic_DNA"/>
</dbReference>
<evidence type="ECO:0000313" key="2">
    <source>
        <dbReference type="Proteomes" id="UP000814033"/>
    </source>
</evidence>
<reference evidence="1" key="1">
    <citation type="submission" date="2021-02" db="EMBL/GenBank/DDBJ databases">
        <authorList>
            <consortium name="DOE Joint Genome Institute"/>
            <person name="Ahrendt S."/>
            <person name="Looney B.P."/>
            <person name="Miyauchi S."/>
            <person name="Morin E."/>
            <person name="Drula E."/>
            <person name="Courty P.E."/>
            <person name="Chicoki N."/>
            <person name="Fauchery L."/>
            <person name="Kohler A."/>
            <person name="Kuo A."/>
            <person name="Labutti K."/>
            <person name="Pangilinan J."/>
            <person name="Lipzen A."/>
            <person name="Riley R."/>
            <person name="Andreopoulos W."/>
            <person name="He G."/>
            <person name="Johnson J."/>
            <person name="Barry K.W."/>
            <person name="Grigoriev I.V."/>
            <person name="Nagy L."/>
            <person name="Hibbett D."/>
            <person name="Henrissat B."/>
            <person name="Matheny P.B."/>
            <person name="Labbe J."/>
            <person name="Martin F."/>
        </authorList>
    </citation>
    <scope>NUCLEOTIDE SEQUENCE</scope>
    <source>
        <strain evidence="1">FP105234-sp</strain>
    </source>
</reference>
<organism evidence="1 2">
    <name type="scientific">Auriscalpium vulgare</name>
    <dbReference type="NCBI Taxonomy" id="40419"/>
    <lineage>
        <taxon>Eukaryota</taxon>
        <taxon>Fungi</taxon>
        <taxon>Dikarya</taxon>
        <taxon>Basidiomycota</taxon>
        <taxon>Agaricomycotina</taxon>
        <taxon>Agaricomycetes</taxon>
        <taxon>Russulales</taxon>
        <taxon>Auriscalpiaceae</taxon>
        <taxon>Auriscalpium</taxon>
    </lineage>
</organism>
<comment type="caution">
    <text evidence="1">The sequence shown here is derived from an EMBL/GenBank/DDBJ whole genome shotgun (WGS) entry which is preliminary data.</text>
</comment>
<sequence>MDIWLAREVRVTTRRRGWRVQSCKCNRIAQPPRLAPQLVALLGRRTRSALLRGKSLSRCRCIEMLLRCYCGRLRGPGPAEVNYSKALELAVSRRRRPRIFEGVFDCRARASGTPARRSPSFAAQARSTGTGTPASSKVPARQFGAHSRRVCGTASLYVMLCT</sequence>
<protein>
    <submittedName>
        <fullName evidence="1">Uncharacterized protein</fullName>
    </submittedName>
</protein>